<keyword evidence="8" id="KW-1185">Reference proteome</keyword>
<feature type="transmembrane region" description="Helical" evidence="6">
    <location>
        <begin position="88"/>
        <end position="121"/>
    </location>
</feature>
<evidence type="ECO:0000313" key="7">
    <source>
        <dbReference type="EMBL" id="MFC3879753.1"/>
    </source>
</evidence>
<feature type="transmembrane region" description="Helical" evidence="6">
    <location>
        <begin position="274"/>
        <end position="297"/>
    </location>
</feature>
<evidence type="ECO:0000256" key="4">
    <source>
        <dbReference type="ARBA" id="ARBA00022989"/>
    </source>
</evidence>
<proteinExistence type="predicted"/>
<dbReference type="InterPro" id="IPR002293">
    <property type="entry name" value="AA/rel_permease1"/>
</dbReference>
<accession>A0ABV8AP58</accession>
<dbReference type="Pfam" id="PF13520">
    <property type="entry name" value="AA_permease_2"/>
    <property type="match status" value="1"/>
</dbReference>
<evidence type="ECO:0000256" key="6">
    <source>
        <dbReference type="SAM" id="Phobius"/>
    </source>
</evidence>
<evidence type="ECO:0000256" key="5">
    <source>
        <dbReference type="ARBA" id="ARBA00023136"/>
    </source>
</evidence>
<keyword evidence="2" id="KW-1003">Cell membrane</keyword>
<organism evidence="7 8">
    <name type="scientific">Algoriphagus namhaensis</name>
    <dbReference type="NCBI Taxonomy" id="915353"/>
    <lineage>
        <taxon>Bacteria</taxon>
        <taxon>Pseudomonadati</taxon>
        <taxon>Bacteroidota</taxon>
        <taxon>Cytophagia</taxon>
        <taxon>Cytophagales</taxon>
        <taxon>Cyclobacteriaceae</taxon>
        <taxon>Algoriphagus</taxon>
    </lineage>
</organism>
<dbReference type="Gene3D" id="1.20.1740.10">
    <property type="entry name" value="Amino acid/polyamine transporter I"/>
    <property type="match status" value="1"/>
</dbReference>
<feature type="transmembrane region" description="Helical" evidence="6">
    <location>
        <begin position="322"/>
        <end position="341"/>
    </location>
</feature>
<feature type="transmembrane region" description="Helical" evidence="6">
    <location>
        <begin position="21"/>
        <end position="41"/>
    </location>
</feature>
<reference evidence="8" key="1">
    <citation type="journal article" date="2019" name="Int. J. Syst. Evol. Microbiol.">
        <title>The Global Catalogue of Microorganisms (GCM) 10K type strain sequencing project: providing services to taxonomists for standard genome sequencing and annotation.</title>
        <authorList>
            <consortium name="The Broad Institute Genomics Platform"/>
            <consortium name="The Broad Institute Genome Sequencing Center for Infectious Disease"/>
            <person name="Wu L."/>
            <person name="Ma J."/>
        </authorList>
    </citation>
    <scope>NUCLEOTIDE SEQUENCE [LARGE SCALE GENOMIC DNA]</scope>
    <source>
        <strain evidence="8">CCUG 60523</strain>
    </source>
</reference>
<dbReference type="PANTHER" id="PTHR42770:SF7">
    <property type="entry name" value="MEMBRANE PROTEIN"/>
    <property type="match status" value="1"/>
</dbReference>
<evidence type="ECO:0000313" key="8">
    <source>
        <dbReference type="Proteomes" id="UP001595805"/>
    </source>
</evidence>
<comment type="subcellular location">
    <subcellularLocation>
        <location evidence="1">Cell membrane</location>
        <topology evidence="1">Multi-pass membrane protein</topology>
    </subcellularLocation>
</comment>
<feature type="transmembrane region" description="Helical" evidence="6">
    <location>
        <begin position="227"/>
        <end position="247"/>
    </location>
</feature>
<feature type="transmembrane region" description="Helical" evidence="6">
    <location>
        <begin position="158"/>
        <end position="177"/>
    </location>
</feature>
<feature type="transmembrane region" description="Helical" evidence="6">
    <location>
        <begin position="347"/>
        <end position="370"/>
    </location>
</feature>
<comment type="caution">
    <text evidence="7">The sequence shown here is derived from an EMBL/GenBank/DDBJ whole genome shotgun (WGS) entry which is preliminary data.</text>
</comment>
<gene>
    <name evidence="7" type="ORF">ACFOSV_06180</name>
</gene>
<feature type="transmembrane region" description="Helical" evidence="6">
    <location>
        <begin position="197"/>
        <end position="215"/>
    </location>
</feature>
<feature type="transmembrane region" description="Helical" evidence="6">
    <location>
        <begin position="47"/>
        <end position="67"/>
    </location>
</feature>
<sequence length="439" mass="47746">MSQIKEEGLKRELGIWDVITNVLSISIGSGIFLLPALVYAILGHASILAYLLCGVIFLCLGLCFGEVSSRIEDTGGVYVYIERAFGPLAGFVANILYWFGVGVMACGALLNALADIAASFFPIFETFGARLTLFSLILGIITFLSIKGIKDSMILIRTLTFLKVTALVGLVIFGFSFVDQVNLSWEGWPKFNQLGEASLLLIFAFLGGELSLSVSGELKNPKRTAPLGFIIGIIGVVLVFCSLHLVVQGVLGEALIANQEAPLAQLAKTISGKLGFTLILIVSFIAVWSTFSSIFLLKSRIVFAAAIDGLLPDIFSKLHPRYGTPVFGILFLAVLDLVFAASGSFRYLLILVTAASIVVYVGVILAFFKFRIKEKVRSEKVFYAPAGYVLGSFALVALGWIFFQLAQNELVAVGLFIVFLAILYYILNYFKISKKKEID</sequence>
<keyword evidence="3 6" id="KW-0812">Transmembrane</keyword>
<keyword evidence="5 6" id="KW-0472">Membrane</keyword>
<dbReference type="RefSeq" id="WP_377904471.1">
    <property type="nucleotide sequence ID" value="NZ_JBHRZS010000006.1"/>
</dbReference>
<protein>
    <submittedName>
        <fullName evidence="7">APC family permease</fullName>
    </submittedName>
</protein>
<evidence type="ECO:0000256" key="3">
    <source>
        <dbReference type="ARBA" id="ARBA00022692"/>
    </source>
</evidence>
<dbReference type="InterPro" id="IPR050367">
    <property type="entry name" value="APC_superfamily"/>
</dbReference>
<keyword evidence="4 6" id="KW-1133">Transmembrane helix</keyword>
<feature type="transmembrane region" description="Helical" evidence="6">
    <location>
        <begin position="409"/>
        <end position="427"/>
    </location>
</feature>
<feature type="transmembrane region" description="Helical" evidence="6">
    <location>
        <begin position="127"/>
        <end position="146"/>
    </location>
</feature>
<dbReference type="PIRSF" id="PIRSF006060">
    <property type="entry name" value="AA_transporter"/>
    <property type="match status" value="1"/>
</dbReference>
<dbReference type="PANTHER" id="PTHR42770">
    <property type="entry name" value="AMINO ACID TRANSPORTER-RELATED"/>
    <property type="match status" value="1"/>
</dbReference>
<dbReference type="EMBL" id="JBHRZS010000006">
    <property type="protein sequence ID" value="MFC3879753.1"/>
    <property type="molecule type" value="Genomic_DNA"/>
</dbReference>
<feature type="transmembrane region" description="Helical" evidence="6">
    <location>
        <begin position="382"/>
        <end position="403"/>
    </location>
</feature>
<dbReference type="Proteomes" id="UP001595805">
    <property type="component" value="Unassembled WGS sequence"/>
</dbReference>
<evidence type="ECO:0000256" key="1">
    <source>
        <dbReference type="ARBA" id="ARBA00004651"/>
    </source>
</evidence>
<evidence type="ECO:0000256" key="2">
    <source>
        <dbReference type="ARBA" id="ARBA00022475"/>
    </source>
</evidence>
<name>A0ABV8AP58_9BACT</name>